<feature type="transmembrane region" description="Helical" evidence="7">
    <location>
        <begin position="456"/>
        <end position="474"/>
    </location>
</feature>
<evidence type="ECO:0000256" key="7">
    <source>
        <dbReference type="SAM" id="Phobius"/>
    </source>
</evidence>
<proteinExistence type="inferred from homology"/>
<feature type="transmembrane region" description="Helical" evidence="7">
    <location>
        <begin position="494"/>
        <end position="515"/>
    </location>
</feature>
<comment type="subcellular location">
    <subcellularLocation>
        <location evidence="1">Cell membrane</location>
        <topology evidence="1">Multi-pass membrane protein</topology>
    </subcellularLocation>
</comment>
<feature type="transmembrane region" description="Helical" evidence="7">
    <location>
        <begin position="870"/>
        <end position="894"/>
    </location>
</feature>
<gene>
    <name evidence="9" type="ORF">KCQ71_20910</name>
</gene>
<sequence length="908" mass="93610">MRLALLRRQAASSPGASIALALIVLVAAGLFTAWPRLQQTTFNDEINYQIEQTPAPVRALTGGYSGWFLDQDPDAWSRLDASLADAVATGGPALAASAGTPRYSVTSDEPLLPTLPNGLPPDLADAGLRLRLDPGIAEHIRVVEGDLPAPSPVDDLLDEVQTPEGWEVYLDGVVPATDIILSVETAERLGLAVGDVLSLPQGFSGGTEIPLRLSGIFEPADPADPQWEFQLNTVRPLIIDDPNTGLHLTGTGYVNPDTVGWLTTTGLAVMSAEFWIPIEPTTTDTPALIADLRSFTGTPQNLDYSSHGPPVEIRFSSGLTDVLSGATARWQGTAAVLTMVAAGPAGVTFAILALGARLAVSRRRTTLALVSARGGSGTQVRGMLAVEGLVLGLPAAALGAAVATIAVPSTQPTWTDYLLPAAAGLAPAVFLAAAPVPSLRASRPDLSARSTSRWRWVVEVVVLALAAAAVYLMLQRGVGDATAEADPVATATPLLLALAACVIALRLYPVPLRMVHALTRSRRRLGGFLGSARAIREGSAGVVPMLALIVGISIAVFSTTMITTLRSGTDSGALADAGADIRMSGPVYSEELIAQIAATDGVTDVAAVTAIPNTPLSEDGTIRRLDLYAVDSPALARIQTDVPGALDVSELATPDGDAMPVVVSTGHEVDTEVPLGLVFSDAVPVTVVGQAEAASGVAEGRSWAVVDLGLLREATDQRLAPRLLLVDVADDADPALVAETLHDVVSGEGQVTSPAQNAADVFASPSAGSMIRGFVIALVVSVLLSIVALVMTLVLAAPARGRLMAVLRTLGVGPGLTRSLVAWETAPLTVVALVVGTALGLALPQLVGATVDLRPFTGDDAQPTIIYEPLLLVGVIAGVVAILAGCVVLASGIARRLSMSVLRIGDAQ</sequence>
<dbReference type="InterPro" id="IPR050250">
    <property type="entry name" value="Macrolide_Exporter_MacB"/>
</dbReference>
<evidence type="ECO:0000256" key="2">
    <source>
        <dbReference type="ARBA" id="ARBA00022475"/>
    </source>
</evidence>
<evidence type="ECO:0000256" key="5">
    <source>
        <dbReference type="ARBA" id="ARBA00023136"/>
    </source>
</evidence>
<dbReference type="RefSeq" id="WP_223409688.1">
    <property type="nucleotide sequence ID" value="NZ_JAGSHT010000020.1"/>
</dbReference>
<keyword evidence="4 7" id="KW-1133">Transmembrane helix</keyword>
<comment type="caution">
    <text evidence="9">The sequence shown here is derived from an EMBL/GenBank/DDBJ whole genome shotgun (WGS) entry which is preliminary data.</text>
</comment>
<comment type="similarity">
    <text evidence="6">Belongs to the ABC-4 integral membrane protein family.</text>
</comment>
<evidence type="ECO:0000313" key="9">
    <source>
        <dbReference type="EMBL" id="MBZ2198622.1"/>
    </source>
</evidence>
<organism evidence="9 10">
    <name type="scientific">Occultella gossypii</name>
    <dbReference type="NCBI Taxonomy" id="2800820"/>
    <lineage>
        <taxon>Bacteria</taxon>
        <taxon>Bacillati</taxon>
        <taxon>Actinomycetota</taxon>
        <taxon>Actinomycetes</taxon>
        <taxon>Micrococcales</taxon>
        <taxon>Ruaniaceae</taxon>
        <taxon>Occultella</taxon>
    </lineage>
</organism>
<feature type="transmembrane region" description="Helical" evidence="7">
    <location>
        <begin position="417"/>
        <end position="436"/>
    </location>
</feature>
<dbReference type="Proteomes" id="UP000826651">
    <property type="component" value="Unassembled WGS sequence"/>
</dbReference>
<dbReference type="EMBL" id="JAGSHT010000020">
    <property type="protein sequence ID" value="MBZ2198622.1"/>
    <property type="molecule type" value="Genomic_DNA"/>
</dbReference>
<evidence type="ECO:0000313" key="10">
    <source>
        <dbReference type="Proteomes" id="UP000826651"/>
    </source>
</evidence>
<keyword evidence="2" id="KW-1003">Cell membrane</keyword>
<evidence type="ECO:0000259" key="8">
    <source>
        <dbReference type="Pfam" id="PF02687"/>
    </source>
</evidence>
<feature type="transmembrane region" description="Helical" evidence="7">
    <location>
        <begin position="380"/>
        <end position="405"/>
    </location>
</feature>
<evidence type="ECO:0000256" key="3">
    <source>
        <dbReference type="ARBA" id="ARBA00022692"/>
    </source>
</evidence>
<dbReference type="Pfam" id="PF02687">
    <property type="entry name" value="FtsX"/>
    <property type="match status" value="1"/>
</dbReference>
<feature type="transmembrane region" description="Helical" evidence="7">
    <location>
        <begin position="774"/>
        <end position="799"/>
    </location>
</feature>
<reference evidence="9 10" key="1">
    <citation type="submission" date="2021-04" db="EMBL/GenBank/DDBJ databases">
        <title>Ruania sp. nov., isolated from sandy soil of mangrove forest.</title>
        <authorList>
            <person name="Ge X."/>
            <person name="Huang R."/>
            <person name="Liu W."/>
        </authorList>
    </citation>
    <scope>NUCLEOTIDE SEQUENCE [LARGE SCALE GENOMIC DNA]</scope>
    <source>
        <strain evidence="9 10">N2-46</strain>
    </source>
</reference>
<feature type="transmembrane region" description="Helical" evidence="7">
    <location>
        <begin position="12"/>
        <end position="34"/>
    </location>
</feature>
<dbReference type="PANTHER" id="PTHR30572:SF4">
    <property type="entry name" value="ABC TRANSPORTER PERMEASE YTRF"/>
    <property type="match status" value="1"/>
</dbReference>
<feature type="transmembrane region" description="Helical" evidence="7">
    <location>
        <begin position="542"/>
        <end position="562"/>
    </location>
</feature>
<accession>A0ABS7SEG1</accession>
<keyword evidence="5 7" id="KW-0472">Membrane</keyword>
<evidence type="ECO:0000256" key="6">
    <source>
        <dbReference type="ARBA" id="ARBA00038076"/>
    </source>
</evidence>
<keyword evidence="3 7" id="KW-0812">Transmembrane</keyword>
<feature type="transmembrane region" description="Helical" evidence="7">
    <location>
        <begin position="334"/>
        <end position="360"/>
    </location>
</feature>
<feature type="transmembrane region" description="Helical" evidence="7">
    <location>
        <begin position="820"/>
        <end position="843"/>
    </location>
</feature>
<name>A0ABS7SEG1_9MICO</name>
<evidence type="ECO:0000256" key="4">
    <source>
        <dbReference type="ARBA" id="ARBA00022989"/>
    </source>
</evidence>
<feature type="domain" description="ABC3 transporter permease C-terminal" evidence="8">
    <location>
        <begin position="776"/>
        <end position="895"/>
    </location>
</feature>
<dbReference type="PANTHER" id="PTHR30572">
    <property type="entry name" value="MEMBRANE COMPONENT OF TRANSPORTER-RELATED"/>
    <property type="match status" value="1"/>
</dbReference>
<protein>
    <submittedName>
        <fullName evidence="9">ABC transporter permease</fullName>
    </submittedName>
</protein>
<evidence type="ECO:0000256" key="1">
    <source>
        <dbReference type="ARBA" id="ARBA00004651"/>
    </source>
</evidence>
<keyword evidence="10" id="KW-1185">Reference proteome</keyword>
<dbReference type="InterPro" id="IPR003838">
    <property type="entry name" value="ABC3_permease_C"/>
</dbReference>